<sequence length="132" mass="15028">MFPNPGVMKRNFGGVEREFMMLITRRRPRNYTVEESLSQNVAQLGSTKLVSRDNYPPTKGVQLTTDTQRRINWGIVCRIVLRSWSIQRGSSPVGRSVQAIQADQQLSQYPYGHYPGHLGLNPLAVGHLVRRH</sequence>
<keyword evidence="2" id="KW-1185">Reference proteome</keyword>
<name>A0ABD0K1M7_9CAEN</name>
<organism evidence="1 2">
    <name type="scientific">Batillaria attramentaria</name>
    <dbReference type="NCBI Taxonomy" id="370345"/>
    <lineage>
        <taxon>Eukaryota</taxon>
        <taxon>Metazoa</taxon>
        <taxon>Spiralia</taxon>
        <taxon>Lophotrochozoa</taxon>
        <taxon>Mollusca</taxon>
        <taxon>Gastropoda</taxon>
        <taxon>Caenogastropoda</taxon>
        <taxon>Sorbeoconcha</taxon>
        <taxon>Cerithioidea</taxon>
        <taxon>Batillariidae</taxon>
        <taxon>Batillaria</taxon>
    </lineage>
</organism>
<dbReference type="EMBL" id="JACVVK020000274">
    <property type="protein sequence ID" value="KAK7480796.1"/>
    <property type="molecule type" value="Genomic_DNA"/>
</dbReference>
<comment type="caution">
    <text evidence="1">The sequence shown here is derived from an EMBL/GenBank/DDBJ whole genome shotgun (WGS) entry which is preliminary data.</text>
</comment>
<dbReference type="AlphaFoldDB" id="A0ABD0K1M7"/>
<evidence type="ECO:0000313" key="2">
    <source>
        <dbReference type="Proteomes" id="UP001519460"/>
    </source>
</evidence>
<reference evidence="1 2" key="1">
    <citation type="journal article" date="2023" name="Sci. Data">
        <title>Genome assembly of the Korean intertidal mud-creeper Batillaria attramentaria.</title>
        <authorList>
            <person name="Patra A.K."/>
            <person name="Ho P.T."/>
            <person name="Jun S."/>
            <person name="Lee S.J."/>
            <person name="Kim Y."/>
            <person name="Won Y.J."/>
        </authorList>
    </citation>
    <scope>NUCLEOTIDE SEQUENCE [LARGE SCALE GENOMIC DNA]</scope>
    <source>
        <strain evidence="1">Wonlab-2016</strain>
    </source>
</reference>
<dbReference type="Proteomes" id="UP001519460">
    <property type="component" value="Unassembled WGS sequence"/>
</dbReference>
<accession>A0ABD0K1M7</accession>
<proteinExistence type="predicted"/>
<gene>
    <name evidence="1" type="ORF">BaRGS_00027962</name>
</gene>
<protein>
    <submittedName>
        <fullName evidence="1">Uncharacterized protein</fullName>
    </submittedName>
</protein>
<evidence type="ECO:0000313" key="1">
    <source>
        <dbReference type="EMBL" id="KAK7480796.1"/>
    </source>
</evidence>